<feature type="domain" description="NTP pyrophosphohydrolase MazG-like" evidence="1">
    <location>
        <begin position="36"/>
        <end position="96"/>
    </location>
</feature>
<evidence type="ECO:0000313" key="2">
    <source>
        <dbReference type="EMBL" id="PIZ87389.1"/>
    </source>
</evidence>
<evidence type="ECO:0000313" key="3">
    <source>
        <dbReference type="Proteomes" id="UP000229166"/>
    </source>
</evidence>
<proteinExistence type="predicted"/>
<dbReference type="Pfam" id="PF03819">
    <property type="entry name" value="MazG"/>
    <property type="match status" value="1"/>
</dbReference>
<dbReference type="EMBL" id="PFOZ01000026">
    <property type="protein sequence ID" value="PIZ87389.1"/>
    <property type="molecule type" value="Genomic_DNA"/>
</dbReference>
<comment type="caution">
    <text evidence="2">The sequence shown here is derived from an EMBL/GenBank/DDBJ whole genome shotgun (WGS) entry which is preliminary data.</text>
</comment>
<name>A0A2M7UUG6_9BACT</name>
<gene>
    <name evidence="2" type="ORF">COX92_01310</name>
</gene>
<dbReference type="Proteomes" id="UP000229166">
    <property type="component" value="Unassembled WGS sequence"/>
</dbReference>
<sequence>MKPYKITLKKGTIRHLQKYIAQKCKEWNFEDETLHEKLLLLTEEVGELIHACRKISGMNLDTKRKTTAQVEEEMADVIMISFDVADKLGVDIEKEFFKKSKIIDERKYKRATKSKY</sequence>
<dbReference type="PANTHER" id="PTHR42702:SF1">
    <property type="entry name" value="REGULATORY PROTEIN FOR BETA-LACTAMASE"/>
    <property type="match status" value="1"/>
</dbReference>
<reference evidence="3" key="1">
    <citation type="submission" date="2017-09" db="EMBL/GenBank/DDBJ databases">
        <title>Depth-based differentiation of microbial function through sediment-hosted aquifers and enrichment of novel symbionts in the deep terrestrial subsurface.</title>
        <authorList>
            <person name="Probst A.J."/>
            <person name="Ladd B."/>
            <person name="Jarett J.K."/>
            <person name="Geller-Mcgrath D.E."/>
            <person name="Sieber C.M.K."/>
            <person name="Emerson J.B."/>
            <person name="Anantharaman K."/>
            <person name="Thomas B.C."/>
            <person name="Malmstrom R."/>
            <person name="Stieglmeier M."/>
            <person name="Klingl A."/>
            <person name="Woyke T."/>
            <person name="Ryan C.M."/>
            <person name="Banfield J.F."/>
        </authorList>
    </citation>
    <scope>NUCLEOTIDE SEQUENCE [LARGE SCALE GENOMIC DNA]</scope>
</reference>
<dbReference type="SUPFAM" id="SSF101386">
    <property type="entry name" value="all-alpha NTP pyrophosphatases"/>
    <property type="match status" value="1"/>
</dbReference>
<protein>
    <recommendedName>
        <fullName evidence="1">NTP pyrophosphohydrolase MazG-like domain-containing protein</fullName>
    </recommendedName>
</protein>
<evidence type="ECO:0000259" key="1">
    <source>
        <dbReference type="Pfam" id="PF03819"/>
    </source>
</evidence>
<dbReference type="Gene3D" id="1.10.287.1080">
    <property type="entry name" value="MazG-like"/>
    <property type="match status" value="1"/>
</dbReference>
<dbReference type="AlphaFoldDB" id="A0A2M7UUG6"/>
<organism evidence="2 3">
    <name type="scientific">Candidatus Nealsonbacteria bacterium CG_4_10_14_0_2_um_filter_40_15</name>
    <dbReference type="NCBI Taxonomy" id="1974682"/>
    <lineage>
        <taxon>Bacteria</taxon>
        <taxon>Candidatus Nealsoniibacteriota</taxon>
    </lineage>
</organism>
<dbReference type="InterPro" id="IPR004518">
    <property type="entry name" value="MazG-like_dom"/>
</dbReference>
<accession>A0A2M7UUG6</accession>
<dbReference type="PANTHER" id="PTHR42702">
    <property type="entry name" value="NUCLEOTIDE PYROPHOSPHOHYDROLASE"/>
    <property type="match status" value="1"/>
</dbReference>